<feature type="transmembrane region" description="Helical" evidence="1">
    <location>
        <begin position="46"/>
        <end position="67"/>
    </location>
</feature>
<evidence type="ECO:0000256" key="1">
    <source>
        <dbReference type="SAM" id="Phobius"/>
    </source>
</evidence>
<keyword evidence="2" id="KW-1185">Reference proteome</keyword>
<protein>
    <submittedName>
        <fullName evidence="3">Ovule protein</fullName>
    </submittedName>
</protein>
<sequence>MTSERTLFMVCFTRRIKPFAYTFKMEEMSTISNLYIVLLFKFLKTDWAFCFFLLYSFIIYDLFHFFLK</sequence>
<keyword evidence="1" id="KW-0472">Membrane</keyword>
<keyword evidence="1" id="KW-1133">Transmembrane helix</keyword>
<dbReference type="Proteomes" id="UP000887563">
    <property type="component" value="Unplaced"/>
</dbReference>
<keyword evidence="1" id="KW-0812">Transmembrane</keyword>
<accession>A0A914MZR7</accession>
<proteinExistence type="predicted"/>
<dbReference type="WBParaSite" id="Minc3s02585g30769">
    <property type="protein sequence ID" value="Minc3s02585g30769"/>
    <property type="gene ID" value="Minc3s02585g30769"/>
</dbReference>
<evidence type="ECO:0000313" key="3">
    <source>
        <dbReference type="WBParaSite" id="Minc3s02585g30769"/>
    </source>
</evidence>
<name>A0A914MZR7_MELIC</name>
<evidence type="ECO:0000313" key="2">
    <source>
        <dbReference type="Proteomes" id="UP000887563"/>
    </source>
</evidence>
<dbReference type="AlphaFoldDB" id="A0A914MZR7"/>
<organism evidence="2 3">
    <name type="scientific">Meloidogyne incognita</name>
    <name type="common">Southern root-knot nematode worm</name>
    <name type="synonym">Oxyuris incognita</name>
    <dbReference type="NCBI Taxonomy" id="6306"/>
    <lineage>
        <taxon>Eukaryota</taxon>
        <taxon>Metazoa</taxon>
        <taxon>Ecdysozoa</taxon>
        <taxon>Nematoda</taxon>
        <taxon>Chromadorea</taxon>
        <taxon>Rhabditida</taxon>
        <taxon>Tylenchina</taxon>
        <taxon>Tylenchomorpha</taxon>
        <taxon>Tylenchoidea</taxon>
        <taxon>Meloidogynidae</taxon>
        <taxon>Meloidogyninae</taxon>
        <taxon>Meloidogyne</taxon>
        <taxon>Meloidogyne incognita group</taxon>
    </lineage>
</organism>
<reference evidence="3" key="1">
    <citation type="submission" date="2022-11" db="UniProtKB">
        <authorList>
            <consortium name="WormBaseParasite"/>
        </authorList>
    </citation>
    <scope>IDENTIFICATION</scope>
</reference>